<gene>
    <name evidence="2" type="ORF">CYJ76_09115</name>
</gene>
<feature type="compositionally biased region" description="Pro residues" evidence="1">
    <location>
        <begin position="1"/>
        <end position="17"/>
    </location>
</feature>
<organism evidence="2 3">
    <name type="scientific">Kytococcus schroeteri</name>
    <dbReference type="NCBI Taxonomy" id="138300"/>
    <lineage>
        <taxon>Bacteria</taxon>
        <taxon>Bacillati</taxon>
        <taxon>Actinomycetota</taxon>
        <taxon>Actinomycetes</taxon>
        <taxon>Micrococcales</taxon>
        <taxon>Kytococcaceae</taxon>
        <taxon>Kytococcus</taxon>
    </lineage>
</organism>
<comment type="caution">
    <text evidence="2">The sequence shown here is derived from an EMBL/GenBank/DDBJ whole genome shotgun (WGS) entry which is preliminary data.</text>
</comment>
<accession>A0A2I1P9B0</accession>
<feature type="region of interest" description="Disordered" evidence="1">
    <location>
        <begin position="1"/>
        <end position="30"/>
    </location>
</feature>
<evidence type="ECO:0000256" key="1">
    <source>
        <dbReference type="SAM" id="MobiDB-lite"/>
    </source>
</evidence>
<dbReference type="Proteomes" id="UP000234206">
    <property type="component" value="Unassembled WGS sequence"/>
</dbReference>
<keyword evidence="3" id="KW-1185">Reference proteome</keyword>
<dbReference type="EMBL" id="PKIZ01000017">
    <property type="protein sequence ID" value="PKZ41200.1"/>
    <property type="molecule type" value="Genomic_DNA"/>
</dbReference>
<reference evidence="2 3" key="1">
    <citation type="submission" date="2017-12" db="EMBL/GenBank/DDBJ databases">
        <title>Phylogenetic diversity of female urinary microbiome.</title>
        <authorList>
            <person name="Thomas-White K."/>
            <person name="Wolfe A.J."/>
        </authorList>
    </citation>
    <scope>NUCLEOTIDE SEQUENCE [LARGE SCALE GENOMIC DNA]</scope>
    <source>
        <strain evidence="2 3">UMB1298</strain>
    </source>
</reference>
<dbReference type="AlphaFoldDB" id="A0A2I1P9B0"/>
<evidence type="ECO:0000313" key="2">
    <source>
        <dbReference type="EMBL" id="PKZ41200.1"/>
    </source>
</evidence>
<feature type="compositionally biased region" description="Low complexity" evidence="1">
    <location>
        <begin position="21"/>
        <end position="30"/>
    </location>
</feature>
<evidence type="ECO:0000313" key="3">
    <source>
        <dbReference type="Proteomes" id="UP000234206"/>
    </source>
</evidence>
<name>A0A2I1P9B0_9MICO</name>
<sequence length="181" mass="19104">MPSPTAPTSPPTSPTDPRPTLDPSSTISVTPVPSLEELDRHNQGERSVYLEKVQGRTITVRGRTFPDDCTDSCDPVAGKRQTLTVSPEATGFLTVVPKVPDSYPTGMALLEVPGDLALQVCAASLTDEGDLLGLLETWDAEHSDTRLPLPTVDEVLPCGVAGIDVAPDGRTVTRIGSQFAA</sequence>
<proteinExistence type="predicted"/>
<protein>
    <submittedName>
        <fullName evidence="2">Uncharacterized protein</fullName>
    </submittedName>
</protein>